<keyword evidence="1" id="KW-0472">Membrane</keyword>
<reference evidence="2 3" key="1">
    <citation type="submission" date="2023-07" db="EMBL/GenBank/DDBJ databases">
        <title>Sorghum-associated microbial communities from plants grown in Nebraska, USA.</title>
        <authorList>
            <person name="Schachtman D."/>
        </authorList>
    </citation>
    <scope>NUCLEOTIDE SEQUENCE [LARGE SCALE GENOMIC DNA]</scope>
    <source>
        <strain evidence="2 3">DS1730</strain>
    </source>
</reference>
<protein>
    <submittedName>
        <fullName evidence="2">Uncharacterized protein</fullName>
    </submittedName>
</protein>
<gene>
    <name evidence="2" type="ORF">J2782_002779</name>
</gene>
<sequence>MTPSYGFFDKADSGYASDFLSIWIILLTKMLVELCVLFNFTYICCHSYGVPLGTAREERSLL</sequence>
<keyword evidence="3" id="KW-1185">Reference proteome</keyword>
<comment type="caution">
    <text evidence="2">The sequence shown here is derived from an EMBL/GenBank/DDBJ whole genome shotgun (WGS) entry which is preliminary data.</text>
</comment>
<feature type="transmembrane region" description="Helical" evidence="1">
    <location>
        <begin position="20"/>
        <end position="42"/>
    </location>
</feature>
<dbReference type="EMBL" id="JAVDQT010000004">
    <property type="protein sequence ID" value="MDR6433033.1"/>
    <property type="molecule type" value="Genomic_DNA"/>
</dbReference>
<evidence type="ECO:0000313" key="2">
    <source>
        <dbReference type="EMBL" id="MDR6433033.1"/>
    </source>
</evidence>
<proteinExistence type="predicted"/>
<name>A0ABU1MAH8_9HYPH</name>
<evidence type="ECO:0000313" key="3">
    <source>
        <dbReference type="Proteomes" id="UP001184614"/>
    </source>
</evidence>
<dbReference type="Proteomes" id="UP001184614">
    <property type="component" value="Unassembled WGS sequence"/>
</dbReference>
<evidence type="ECO:0000256" key="1">
    <source>
        <dbReference type="SAM" id="Phobius"/>
    </source>
</evidence>
<keyword evidence="1" id="KW-1133">Transmembrane helix</keyword>
<organism evidence="2 3">
    <name type="scientific">Brucella pseudogrignonensis</name>
    <dbReference type="NCBI Taxonomy" id="419475"/>
    <lineage>
        <taxon>Bacteria</taxon>
        <taxon>Pseudomonadati</taxon>
        <taxon>Pseudomonadota</taxon>
        <taxon>Alphaproteobacteria</taxon>
        <taxon>Hyphomicrobiales</taxon>
        <taxon>Brucellaceae</taxon>
        <taxon>Brucella/Ochrobactrum group</taxon>
        <taxon>Brucella</taxon>
    </lineage>
</organism>
<accession>A0ABU1MAH8</accession>
<keyword evidence="1" id="KW-0812">Transmembrane</keyword>